<dbReference type="OrthoDB" id="671439at2759"/>
<evidence type="ECO:0000256" key="2">
    <source>
        <dbReference type="ARBA" id="ARBA00022679"/>
    </source>
</evidence>
<keyword evidence="2 4" id="KW-0808">Transferase</keyword>
<evidence type="ECO:0000256" key="1">
    <source>
        <dbReference type="ARBA" id="ARBA00009861"/>
    </source>
</evidence>
<dbReference type="AlphaFoldDB" id="A0A833R4G3"/>
<evidence type="ECO:0000256" key="3">
    <source>
        <dbReference type="ARBA" id="ARBA00023315"/>
    </source>
</evidence>
<dbReference type="PANTHER" id="PTHR31623:SF17">
    <property type="entry name" value="F21J9.9"/>
    <property type="match status" value="1"/>
</dbReference>
<gene>
    <name evidence="4" type="ORF">FCM35_KLT04810</name>
</gene>
<organism evidence="4 5">
    <name type="scientific">Carex littledalei</name>
    <dbReference type="NCBI Taxonomy" id="544730"/>
    <lineage>
        <taxon>Eukaryota</taxon>
        <taxon>Viridiplantae</taxon>
        <taxon>Streptophyta</taxon>
        <taxon>Embryophyta</taxon>
        <taxon>Tracheophyta</taxon>
        <taxon>Spermatophyta</taxon>
        <taxon>Magnoliopsida</taxon>
        <taxon>Liliopsida</taxon>
        <taxon>Poales</taxon>
        <taxon>Cyperaceae</taxon>
        <taxon>Cyperoideae</taxon>
        <taxon>Cariceae</taxon>
        <taxon>Carex</taxon>
        <taxon>Carex subgen. Euthyceras</taxon>
    </lineage>
</organism>
<accession>A0A833R4G3</accession>
<comment type="similarity">
    <text evidence="1">Belongs to the plant acyltransferase family.</text>
</comment>
<comment type="caution">
    <text evidence="4">The sequence shown here is derived from an EMBL/GenBank/DDBJ whole genome shotgun (WGS) entry which is preliminary data.</text>
</comment>
<evidence type="ECO:0000313" key="4">
    <source>
        <dbReference type="EMBL" id="KAF3329479.1"/>
    </source>
</evidence>
<keyword evidence="3" id="KW-0012">Acyltransferase</keyword>
<reference evidence="4" key="1">
    <citation type="submission" date="2020-01" db="EMBL/GenBank/DDBJ databases">
        <title>Genome sequence of Kobresia littledalei, the first chromosome-level genome in the family Cyperaceae.</title>
        <authorList>
            <person name="Qu G."/>
        </authorList>
    </citation>
    <scope>NUCLEOTIDE SEQUENCE</scope>
    <source>
        <strain evidence="4">C.B.Clarke</strain>
        <tissue evidence="4">Leaf</tissue>
    </source>
</reference>
<evidence type="ECO:0000313" key="5">
    <source>
        <dbReference type="Proteomes" id="UP000623129"/>
    </source>
</evidence>
<keyword evidence="5" id="KW-1185">Reference proteome</keyword>
<dbReference type="PANTHER" id="PTHR31623">
    <property type="entry name" value="F21J9.9"/>
    <property type="match status" value="1"/>
</dbReference>
<name>A0A833R4G3_9POAL</name>
<dbReference type="Pfam" id="PF02458">
    <property type="entry name" value="Transferase"/>
    <property type="match status" value="1"/>
</dbReference>
<dbReference type="Gene3D" id="3.30.559.10">
    <property type="entry name" value="Chloramphenicol acetyltransferase-like domain"/>
    <property type="match status" value="1"/>
</dbReference>
<sequence length="92" mass="10906">MKAQQMWDEREEKGTQRVDFIFSSWCRMGWYECDFGFEEPIWVACGITAQRNVCILIDAKDGHGMDVWLWMAVDEMERVESDHEFIKFVSSS</sequence>
<dbReference type="GO" id="GO:0016746">
    <property type="term" value="F:acyltransferase activity"/>
    <property type="evidence" value="ECO:0007669"/>
    <property type="project" value="UniProtKB-KW"/>
</dbReference>
<protein>
    <submittedName>
        <fullName evidence="4">Salutaridinol 7-O-acetyltransferase-like protein</fullName>
    </submittedName>
</protein>
<dbReference type="InterPro" id="IPR023213">
    <property type="entry name" value="CAT-like_dom_sf"/>
</dbReference>
<proteinExistence type="inferred from homology"/>
<dbReference type="Proteomes" id="UP000623129">
    <property type="component" value="Unassembled WGS sequence"/>
</dbReference>
<dbReference type="EMBL" id="SWLB01000014">
    <property type="protein sequence ID" value="KAF3329479.1"/>
    <property type="molecule type" value="Genomic_DNA"/>
</dbReference>